<name>A0A9W6X5E5_9STRA</name>
<accession>A0A9W6X5E5</accession>
<organism evidence="1 2">
    <name type="scientific">Phytophthora fragariaefolia</name>
    <dbReference type="NCBI Taxonomy" id="1490495"/>
    <lineage>
        <taxon>Eukaryota</taxon>
        <taxon>Sar</taxon>
        <taxon>Stramenopiles</taxon>
        <taxon>Oomycota</taxon>
        <taxon>Peronosporomycetes</taxon>
        <taxon>Peronosporales</taxon>
        <taxon>Peronosporaceae</taxon>
        <taxon>Phytophthora</taxon>
    </lineage>
</organism>
<dbReference type="Proteomes" id="UP001165121">
    <property type="component" value="Unassembled WGS sequence"/>
</dbReference>
<comment type="caution">
    <text evidence="1">The sequence shown here is derived from an EMBL/GenBank/DDBJ whole genome shotgun (WGS) entry which is preliminary data.</text>
</comment>
<protein>
    <submittedName>
        <fullName evidence="1">Unnamed protein product</fullName>
    </submittedName>
</protein>
<dbReference type="OrthoDB" id="105827at2759"/>
<dbReference type="AlphaFoldDB" id="A0A9W6X5E5"/>
<proteinExistence type="predicted"/>
<gene>
    <name evidence="1" type="ORF">Pfra01_000743800</name>
</gene>
<reference evidence="1" key="1">
    <citation type="submission" date="2023-04" db="EMBL/GenBank/DDBJ databases">
        <title>Phytophthora fragariaefolia NBRC 109709.</title>
        <authorList>
            <person name="Ichikawa N."/>
            <person name="Sato H."/>
            <person name="Tonouchi N."/>
        </authorList>
    </citation>
    <scope>NUCLEOTIDE SEQUENCE</scope>
    <source>
        <strain evidence="1">NBRC 109709</strain>
    </source>
</reference>
<evidence type="ECO:0000313" key="1">
    <source>
        <dbReference type="EMBL" id="GMF31887.1"/>
    </source>
</evidence>
<evidence type="ECO:0000313" key="2">
    <source>
        <dbReference type="Proteomes" id="UP001165121"/>
    </source>
</evidence>
<keyword evidence="2" id="KW-1185">Reference proteome</keyword>
<dbReference type="EMBL" id="BSXT01000656">
    <property type="protein sequence ID" value="GMF31887.1"/>
    <property type="molecule type" value="Genomic_DNA"/>
</dbReference>
<sequence>MIKFKTLKCLSDLLQISEYAVADFDLPQLHDFPALVLDSPMRNNLIRCELEGYDQNTLQAIVDQEDQLN</sequence>